<accession>A0ACC3CIJ4</accession>
<evidence type="ECO:0000313" key="1">
    <source>
        <dbReference type="EMBL" id="KAK1869532.1"/>
    </source>
</evidence>
<comment type="caution">
    <text evidence="1">The sequence shown here is derived from an EMBL/GenBank/DDBJ whole genome shotgun (WGS) entry which is preliminary data.</text>
</comment>
<keyword evidence="2" id="KW-1185">Reference proteome</keyword>
<proteinExistence type="predicted"/>
<organism evidence="1 2">
    <name type="scientific">Pyropia yezoensis</name>
    <name type="common">Susabi-nori</name>
    <name type="synonym">Porphyra yezoensis</name>
    <dbReference type="NCBI Taxonomy" id="2788"/>
    <lineage>
        <taxon>Eukaryota</taxon>
        <taxon>Rhodophyta</taxon>
        <taxon>Bangiophyceae</taxon>
        <taxon>Bangiales</taxon>
        <taxon>Bangiaceae</taxon>
        <taxon>Pyropia</taxon>
    </lineage>
</organism>
<dbReference type="EMBL" id="CM020620">
    <property type="protein sequence ID" value="KAK1869532.1"/>
    <property type="molecule type" value="Genomic_DNA"/>
</dbReference>
<sequence length="883" mass="94791">MGTKRLLFTPSTPLCSSTFSGAAVCVGRQATAACGYRGRSTLPVPACHVPMGKKHGSSALLSMVDSGAPSPHGVIRLLKAAGALRQSRHGPKAATILAVVPPSKRRRNAAHVQAQVVSSWTVLYQAWVRAQSLGAQGVARGGEDGDDECNAASSMDESSDEDDDDNSTDEVPRGALVYIRGGWGSGKTFLAREVVERKAKLVGLGCEDPDVIKHGEDAVVFLLTFNSLCGLLPTDSSIVLKAGGAFLPMWLRLIYQELAIFKKMRWNTFLSMAMSALISGQLHPHVVEDEVEAMLRARRGRPGAPLVIIVDELAQCKDSLPAGLYGRGYDSADDAYRSVLCRLVDICGGIVGTTSVSQQFIVNELRASPRDLLPAAVLRPLDRDVSSFILRDGMQALHARGLEFNSVGEVVRAGAGYGLNTPQFKLLLESLVSVCGGHPRLVCNLSDYIGMSTLSPKSSVKTLLTKAGSSLLQDKKTIPSLGRSADFTEAVLLDVLLHKSRRYFDAVACRRLQRNGEVHVNLVPREDKLSAALFYDYDEVSTSSPVGLTSDPSGVLNQSATLFVPPPALFGLKKGRRVLPTLQALVNDILTGHPALRWSVFESFYVSYERALSLARCLHAEDYGATTLKKMYQTRAQSCYVGCSVLLTDVLLDASLFREEVVSDIDLDQVLRLAGDPARRREVLHTLYVLRDGACGVDAIMFYDCVQDCSQYKKGDLIAVAVQLKYSVDAAKTKLGPVAVGVAWGKAIKAFKDSWPSWRDRVVFLVAARRTGGVSSADASITVAQVDADRATDAEGGTDEHEEGGSAGGLTDTGGVVHDHDEGERASELSVEDWSPQAIVLNRSDLMDLLGPSLGGLMGASDYWFTASPYTAFSSVFVGGSTG</sequence>
<reference evidence="1" key="1">
    <citation type="submission" date="2019-11" db="EMBL/GenBank/DDBJ databases">
        <title>Nori genome reveals adaptations in red seaweeds to the harsh intertidal environment.</title>
        <authorList>
            <person name="Wang D."/>
            <person name="Mao Y."/>
        </authorList>
    </citation>
    <scope>NUCLEOTIDE SEQUENCE</scope>
    <source>
        <tissue evidence="1">Gametophyte</tissue>
    </source>
</reference>
<gene>
    <name evidence="1" type="ORF">I4F81_012007</name>
</gene>
<evidence type="ECO:0000313" key="2">
    <source>
        <dbReference type="Proteomes" id="UP000798662"/>
    </source>
</evidence>
<protein>
    <submittedName>
        <fullName evidence="1">Uncharacterized protein</fullName>
    </submittedName>
</protein>
<name>A0ACC3CIJ4_PYRYE</name>
<dbReference type="Proteomes" id="UP000798662">
    <property type="component" value="Chromosome 3"/>
</dbReference>